<gene>
    <name evidence="10" type="primary">107364810</name>
</gene>
<dbReference type="Proteomes" id="UP000015104">
    <property type="component" value="Unassembled WGS sequence"/>
</dbReference>
<keyword evidence="11" id="KW-1185">Reference proteome</keyword>
<feature type="domain" description="Nucleoporin Nup133/Nup155-like C-terminal" evidence="8">
    <location>
        <begin position="776"/>
        <end position="933"/>
    </location>
</feature>
<evidence type="ECO:0000256" key="2">
    <source>
        <dbReference type="ARBA" id="ARBA00005569"/>
    </source>
</evidence>
<feature type="domain" description="Nucleoporin Nup133/Nup155-like N-terminal" evidence="9">
    <location>
        <begin position="63"/>
        <end position="376"/>
    </location>
</feature>
<evidence type="ECO:0000256" key="5">
    <source>
        <dbReference type="ARBA" id="ARBA00022927"/>
    </source>
</evidence>
<keyword evidence="3" id="KW-0813">Transport</keyword>
<dbReference type="OrthoDB" id="103454at2759"/>
<keyword evidence="5" id="KW-0653">Protein transport</keyword>
<dbReference type="PANTHER" id="PTHR13405">
    <property type="entry name" value="NUCLEAR PORE COMPLEX PROTEIN NUP133"/>
    <property type="match status" value="1"/>
</dbReference>
<dbReference type="OMA" id="TRKYEEY"/>
<dbReference type="GO" id="GO:0000972">
    <property type="term" value="P:transcription-dependent tethering of RNA polymerase II gene DNA at nuclear periphery"/>
    <property type="evidence" value="ECO:0007669"/>
    <property type="project" value="TreeGrafter"/>
</dbReference>
<dbReference type="Pfam" id="PF08801">
    <property type="entry name" value="Nucleoporin_N"/>
    <property type="match status" value="1"/>
</dbReference>
<sequence>MDSFLNISRGGNTSIQWGQYNVLGESDHHLLQAHGSVLPVLLIEAISSEVSPFQSISVNIVKEGWAWLVCGRRLFVWKYVQTKKSRIESFELQLPGSDLLHKADLVCLVSYKSTHVPGIVAVSPEGTIRYWPSIAHDGHFIETVAGDLQGQECFSLTDIEPLGYILGTTTSSLSHIYITSSSIVCRTLKIPQGVLAGFGQRVTSFIFGALPSSNSNENKPLTKIIREKSSSDEAVIFVLAGTYLQKWSLVDFQTEKLICEYDLEKAITDSYLSTVWNPGKTHPNQLKMWFIDMELQENLILILVAALNQDVSHKLYYAIAVIDVMNISSNQENLKITKFSVLRSHTPNYSSNNEANLLSLKMITNVESSDVIYIYDKTRIFCCQYNNDVIDLISFTNRESQILGAGVFEGNPLLFTSRDNLVAVKPKDNINQLIETYKATPSIIKAPKMSGNPIENLRSAFRMYRRKETRECSAYIAAFLANFDKPSAESGSDEFILKLSQELCDESPSTDPRWLDNLNLRANREAMSALILKQLEEKLDVHRQFLDFLKVVRIWSQLSLVNYNGCVSPTKLILCEHEEKIVMAIAIKNLHQELDDIFEPAIDRLIDLRREESEESHLSANDRFYRQVTKIHEILPVLIQFEEEELLACMNSPKDGLKLVLTISDIVINVFHEVRRFKASNPELYDNLAAKNIEYVPLTATVGPNGIRTSLLKQLDVLIKNSTRTDAVLAGQDDETQLKGIIYQKIVDISDIILEGYVNHLKTIDETSERFKLINKSFDADRTQCIKPLLQAKQYERACSLAEKYHDFETLVRSCEELDNKTKLNRYVEEFKEKGFSEFLFKWYMKEGKQGKMLTTRSQDLSNFLKDHDDINWLHYIGMDKFNDAANSLQILAAKTDDNINKKKTLLSLSKLCLLTNGDQDQDQIEDINKQLEEILVETELSEQTDEDNFDE</sequence>
<keyword evidence="6" id="KW-0811">Translocation</keyword>
<dbReference type="InterPro" id="IPR037624">
    <property type="entry name" value="Nup133-like"/>
</dbReference>
<evidence type="ECO:0000256" key="7">
    <source>
        <dbReference type="ARBA" id="ARBA00023242"/>
    </source>
</evidence>
<dbReference type="InterPro" id="IPR015943">
    <property type="entry name" value="WD40/YVTN_repeat-like_dom_sf"/>
</dbReference>
<name>T1KJN5_TETUR</name>
<dbReference type="Gene3D" id="1.20.58.1380">
    <property type="match status" value="1"/>
</dbReference>
<comment type="similarity">
    <text evidence="2">Belongs to the nucleoporin Nup133 family.</text>
</comment>
<dbReference type="InterPro" id="IPR007187">
    <property type="entry name" value="Nucleoporin_Nup133/Nup155_C"/>
</dbReference>
<dbReference type="Pfam" id="PF03177">
    <property type="entry name" value="Nucleoporin_C"/>
    <property type="match status" value="1"/>
</dbReference>
<evidence type="ECO:0000259" key="9">
    <source>
        <dbReference type="Pfam" id="PF08801"/>
    </source>
</evidence>
<dbReference type="Gene3D" id="2.130.10.10">
    <property type="entry name" value="YVTN repeat-like/Quinoprotein amine dehydrogenase"/>
    <property type="match status" value="1"/>
</dbReference>
<protein>
    <recommendedName>
        <fullName evidence="12">Nucleoporin Nup133/Nup155-like C-terminal domain-containing protein</fullName>
    </recommendedName>
</protein>
<reference evidence="11" key="1">
    <citation type="submission" date="2011-08" db="EMBL/GenBank/DDBJ databases">
        <authorList>
            <person name="Rombauts S."/>
        </authorList>
    </citation>
    <scope>NUCLEOTIDE SEQUENCE</scope>
    <source>
        <strain evidence="11">London</strain>
    </source>
</reference>
<evidence type="ECO:0000313" key="10">
    <source>
        <dbReference type="EnsemblMetazoa" id="tetur13g00580.1"/>
    </source>
</evidence>
<accession>T1KJN5</accession>
<evidence type="ECO:0000259" key="8">
    <source>
        <dbReference type="Pfam" id="PF03177"/>
    </source>
</evidence>
<dbReference type="EMBL" id="CAEY01000163">
    <property type="status" value="NOT_ANNOTATED_CDS"/>
    <property type="molecule type" value="Genomic_DNA"/>
</dbReference>
<dbReference type="GO" id="GO:0006606">
    <property type="term" value="P:protein import into nucleus"/>
    <property type="evidence" value="ECO:0007669"/>
    <property type="project" value="TreeGrafter"/>
</dbReference>
<dbReference type="GO" id="GO:0017056">
    <property type="term" value="F:structural constituent of nuclear pore"/>
    <property type="evidence" value="ECO:0007669"/>
    <property type="project" value="InterPro"/>
</dbReference>
<keyword evidence="4" id="KW-0509">mRNA transport</keyword>
<dbReference type="PANTHER" id="PTHR13405:SF11">
    <property type="entry name" value="NUCLEAR PORE COMPLEX PROTEIN NUP133"/>
    <property type="match status" value="1"/>
</dbReference>
<dbReference type="InterPro" id="IPR014908">
    <property type="entry name" value="Nucleoporin_Nup133/Nup155_N"/>
</dbReference>
<dbReference type="AlphaFoldDB" id="T1KJN5"/>
<evidence type="ECO:0000256" key="3">
    <source>
        <dbReference type="ARBA" id="ARBA00022448"/>
    </source>
</evidence>
<dbReference type="GO" id="GO:0016973">
    <property type="term" value="P:poly(A)+ mRNA export from nucleus"/>
    <property type="evidence" value="ECO:0007669"/>
    <property type="project" value="TreeGrafter"/>
</dbReference>
<proteinExistence type="inferred from homology"/>
<evidence type="ECO:0000256" key="4">
    <source>
        <dbReference type="ARBA" id="ARBA00022816"/>
    </source>
</evidence>
<reference evidence="10" key="2">
    <citation type="submission" date="2015-06" db="UniProtKB">
        <authorList>
            <consortium name="EnsemblMetazoa"/>
        </authorList>
    </citation>
    <scope>IDENTIFICATION</scope>
</reference>
<dbReference type="eggNOG" id="KOG4121">
    <property type="taxonomic scope" value="Eukaryota"/>
</dbReference>
<comment type="subcellular location">
    <subcellularLocation>
        <location evidence="1">Nucleus envelope</location>
    </subcellularLocation>
</comment>
<evidence type="ECO:0008006" key="12">
    <source>
        <dbReference type="Google" id="ProtNLM"/>
    </source>
</evidence>
<dbReference type="SUPFAM" id="SSF117289">
    <property type="entry name" value="Nucleoporin domain"/>
    <property type="match status" value="1"/>
</dbReference>
<dbReference type="KEGG" id="tut:107364810"/>
<evidence type="ECO:0000313" key="11">
    <source>
        <dbReference type="Proteomes" id="UP000015104"/>
    </source>
</evidence>
<organism evidence="10 11">
    <name type="scientific">Tetranychus urticae</name>
    <name type="common">Two-spotted spider mite</name>
    <dbReference type="NCBI Taxonomy" id="32264"/>
    <lineage>
        <taxon>Eukaryota</taxon>
        <taxon>Metazoa</taxon>
        <taxon>Ecdysozoa</taxon>
        <taxon>Arthropoda</taxon>
        <taxon>Chelicerata</taxon>
        <taxon>Arachnida</taxon>
        <taxon>Acari</taxon>
        <taxon>Acariformes</taxon>
        <taxon>Trombidiformes</taxon>
        <taxon>Prostigmata</taxon>
        <taxon>Eleutherengona</taxon>
        <taxon>Raphignathae</taxon>
        <taxon>Tetranychoidea</taxon>
        <taxon>Tetranychidae</taxon>
        <taxon>Tetranychus</taxon>
    </lineage>
</organism>
<dbReference type="EnsemblMetazoa" id="tetur13g00580.1">
    <property type="protein sequence ID" value="tetur13g00580.1"/>
    <property type="gene ID" value="tetur13g00580"/>
</dbReference>
<keyword evidence="7" id="KW-0539">Nucleus</keyword>
<evidence type="ECO:0000256" key="1">
    <source>
        <dbReference type="ARBA" id="ARBA00004259"/>
    </source>
</evidence>
<evidence type="ECO:0000256" key="6">
    <source>
        <dbReference type="ARBA" id="ARBA00023010"/>
    </source>
</evidence>
<dbReference type="HOGENOM" id="CLU_008593_1_0_1"/>
<dbReference type="STRING" id="32264.T1KJN5"/>
<dbReference type="GO" id="GO:0031080">
    <property type="term" value="C:nuclear pore outer ring"/>
    <property type="evidence" value="ECO:0007669"/>
    <property type="project" value="TreeGrafter"/>
</dbReference>